<evidence type="ECO:0000313" key="2">
    <source>
        <dbReference type="Proteomes" id="UP000714275"/>
    </source>
</evidence>
<evidence type="ECO:0000313" key="1">
    <source>
        <dbReference type="EMBL" id="KAG1775649.1"/>
    </source>
</evidence>
<dbReference type="EMBL" id="JABBWD010000032">
    <property type="protein sequence ID" value="KAG1775649.1"/>
    <property type="molecule type" value="Genomic_DNA"/>
</dbReference>
<reference evidence="1" key="1">
    <citation type="journal article" date="2020" name="New Phytol.">
        <title>Comparative genomics reveals dynamic genome evolution in host specialist ectomycorrhizal fungi.</title>
        <authorList>
            <person name="Lofgren L.A."/>
            <person name="Nguyen N.H."/>
            <person name="Vilgalys R."/>
            <person name="Ruytinx J."/>
            <person name="Liao H.L."/>
            <person name="Branco S."/>
            <person name="Kuo A."/>
            <person name="LaButti K."/>
            <person name="Lipzen A."/>
            <person name="Andreopoulos W."/>
            <person name="Pangilinan J."/>
            <person name="Riley R."/>
            <person name="Hundley H."/>
            <person name="Na H."/>
            <person name="Barry K."/>
            <person name="Grigoriev I.V."/>
            <person name="Stajich J.E."/>
            <person name="Kennedy P.G."/>
        </authorList>
    </citation>
    <scope>NUCLEOTIDE SEQUENCE</scope>
    <source>
        <strain evidence="1">DOB743</strain>
    </source>
</reference>
<dbReference type="Proteomes" id="UP000714275">
    <property type="component" value="Unassembled WGS sequence"/>
</dbReference>
<gene>
    <name evidence="1" type="ORF">EV702DRAFT_1234583</name>
</gene>
<organism evidence="1 2">
    <name type="scientific">Suillus placidus</name>
    <dbReference type="NCBI Taxonomy" id="48579"/>
    <lineage>
        <taxon>Eukaryota</taxon>
        <taxon>Fungi</taxon>
        <taxon>Dikarya</taxon>
        <taxon>Basidiomycota</taxon>
        <taxon>Agaricomycotina</taxon>
        <taxon>Agaricomycetes</taxon>
        <taxon>Agaricomycetidae</taxon>
        <taxon>Boletales</taxon>
        <taxon>Suillineae</taxon>
        <taxon>Suillaceae</taxon>
        <taxon>Suillus</taxon>
    </lineage>
</organism>
<dbReference type="OrthoDB" id="10250458at2759"/>
<dbReference type="AlphaFoldDB" id="A0A9P7D138"/>
<comment type="caution">
    <text evidence="1">The sequence shown here is derived from an EMBL/GenBank/DDBJ whole genome shotgun (WGS) entry which is preliminary data.</text>
</comment>
<keyword evidence="2" id="KW-1185">Reference proteome</keyword>
<sequence>MLSDPSSISTSALTLAANQDRTEGEEGSLLDVLITALVEPVPFGVDGEMDKDETILLGEFESDPDPTFHSRIGLTMLMLTTELYRILYMFATSCNSVFSAVQKRSLQEFWGGIATTQGEENLNFGLTSGERGCEVIVRCGRGS</sequence>
<name>A0A9P7D138_9AGAM</name>
<accession>A0A9P7D138</accession>
<protein>
    <submittedName>
        <fullName evidence="1">Uncharacterized protein</fullName>
    </submittedName>
</protein>
<proteinExistence type="predicted"/>